<evidence type="ECO:0000256" key="5">
    <source>
        <dbReference type="ARBA" id="ARBA00022692"/>
    </source>
</evidence>
<dbReference type="PANTHER" id="PTHR11206">
    <property type="entry name" value="MULTIDRUG RESISTANCE PROTEIN"/>
    <property type="match status" value="1"/>
</dbReference>
<feature type="non-terminal residue" evidence="9">
    <location>
        <position position="442"/>
    </location>
</feature>
<feature type="transmembrane region" description="Helical" evidence="8">
    <location>
        <begin position="38"/>
        <end position="61"/>
    </location>
</feature>
<evidence type="ECO:0000256" key="6">
    <source>
        <dbReference type="ARBA" id="ARBA00022989"/>
    </source>
</evidence>
<keyword evidence="5 8" id="KW-0812">Transmembrane</keyword>
<dbReference type="OMA" id="MCENTEA"/>
<dbReference type="InterPro" id="IPR045069">
    <property type="entry name" value="MATE_euk"/>
</dbReference>
<feature type="non-terminal residue" evidence="9">
    <location>
        <position position="1"/>
    </location>
</feature>
<keyword evidence="7 8" id="KW-0472">Membrane</keyword>
<dbReference type="FunCoup" id="D2VHQ7">
    <property type="interactions" value="87"/>
</dbReference>
<evidence type="ECO:0000313" key="10">
    <source>
        <dbReference type="Proteomes" id="UP000006671"/>
    </source>
</evidence>
<feature type="transmembrane region" description="Helical" evidence="8">
    <location>
        <begin position="157"/>
        <end position="177"/>
    </location>
</feature>
<sequence>QFKNMVEIAFPTILMNISNKILGVEDMAFIGRLGSEEYMASAALANAIFFCLSFISVGLINGQDTFVAQAFGAKNKPLVGVWMLRSITLLVTFLIPVFIVLFFLEFCLTTIGVEESIAHLSGQFVRYLLPGLLPFALNRSVARFLVSVDVRLPNTIIPIAAIFVNFGLNWLFVFGIGFKGIGFLGAAIATSLSRLFSLMCYVYVLYHHREKFKECIYGAMQWKEVFQISGFVEYLKQAIPGTIATCCEVWAFEMTTLIAAYMSPTHVAAHSIVLNVTSLSFMVPLALSSAAAVMVGQRLGARNPQEAKYSAYLCLTSSGLFMIINAIVIGAFSTLIPRIYTNEQPVIDMAASIFPLVSLFAVTDGIQGTASGVLRGASCQMVSMVANIIAYYVISIPIGMVLAFIADWQLFGLWTGLTISLILVAGSLLLYIIFRINWEKES</sequence>
<dbReference type="NCBIfam" id="TIGR00797">
    <property type="entry name" value="matE"/>
    <property type="match status" value="1"/>
</dbReference>
<dbReference type="EMBL" id="GG738872">
    <property type="protein sequence ID" value="EFC43637.1"/>
    <property type="molecule type" value="Genomic_DNA"/>
</dbReference>
<dbReference type="CDD" id="cd13132">
    <property type="entry name" value="MATE_eukaryotic"/>
    <property type="match status" value="1"/>
</dbReference>
<dbReference type="AlphaFoldDB" id="D2VHQ7"/>
<dbReference type="GO" id="GO:0015297">
    <property type="term" value="F:antiporter activity"/>
    <property type="evidence" value="ECO:0007669"/>
    <property type="project" value="InterPro"/>
</dbReference>
<feature type="transmembrane region" description="Helical" evidence="8">
    <location>
        <begin position="411"/>
        <end position="434"/>
    </location>
</feature>
<feature type="transmembrane region" description="Helical" evidence="8">
    <location>
        <begin position="82"/>
        <end position="104"/>
    </location>
</feature>
<dbReference type="GO" id="GO:0005886">
    <property type="term" value="C:plasma membrane"/>
    <property type="evidence" value="ECO:0007669"/>
    <property type="project" value="UniProtKB-SubCell"/>
</dbReference>
<evidence type="ECO:0000256" key="2">
    <source>
        <dbReference type="ARBA" id="ARBA00010199"/>
    </source>
</evidence>
<evidence type="ECO:0000256" key="7">
    <source>
        <dbReference type="ARBA" id="ARBA00023136"/>
    </source>
</evidence>
<dbReference type="RefSeq" id="XP_002676381.1">
    <property type="nucleotide sequence ID" value="XM_002676335.1"/>
</dbReference>
<evidence type="ECO:0000256" key="1">
    <source>
        <dbReference type="ARBA" id="ARBA00004651"/>
    </source>
</evidence>
<dbReference type="OrthoDB" id="2126698at2759"/>
<dbReference type="VEuPathDB" id="AmoebaDB:NAEGRDRAFT_1291"/>
<feature type="transmembrane region" description="Helical" evidence="8">
    <location>
        <begin position="384"/>
        <end position="405"/>
    </location>
</feature>
<evidence type="ECO:0000313" key="9">
    <source>
        <dbReference type="EMBL" id="EFC43637.1"/>
    </source>
</evidence>
<dbReference type="GO" id="GO:0042910">
    <property type="term" value="F:xenobiotic transmembrane transporter activity"/>
    <property type="evidence" value="ECO:0007669"/>
    <property type="project" value="InterPro"/>
</dbReference>
<feature type="transmembrane region" description="Helical" evidence="8">
    <location>
        <begin position="309"/>
        <end position="332"/>
    </location>
</feature>
<keyword evidence="6 8" id="KW-1133">Transmembrane helix</keyword>
<dbReference type="KEGG" id="ngr:NAEGRDRAFT_1291"/>
<reference evidence="9 10" key="1">
    <citation type="journal article" date="2010" name="Cell">
        <title>The genome of Naegleria gruberi illuminates early eukaryotic versatility.</title>
        <authorList>
            <person name="Fritz-Laylin L.K."/>
            <person name="Prochnik S.E."/>
            <person name="Ginger M.L."/>
            <person name="Dacks J.B."/>
            <person name="Carpenter M.L."/>
            <person name="Field M.C."/>
            <person name="Kuo A."/>
            <person name="Paredez A."/>
            <person name="Chapman J."/>
            <person name="Pham J."/>
            <person name="Shu S."/>
            <person name="Neupane R."/>
            <person name="Cipriano M."/>
            <person name="Mancuso J."/>
            <person name="Tu H."/>
            <person name="Salamov A."/>
            <person name="Lindquist E."/>
            <person name="Shapiro H."/>
            <person name="Lucas S."/>
            <person name="Grigoriev I.V."/>
            <person name="Cande W.Z."/>
            <person name="Fulton C."/>
            <person name="Rokhsar D.S."/>
            <person name="Dawson S.C."/>
        </authorList>
    </citation>
    <scope>NUCLEOTIDE SEQUENCE [LARGE SCALE GENOMIC DNA]</scope>
    <source>
        <strain evidence="9 10">NEG-M</strain>
    </source>
</reference>
<accession>D2VHQ7</accession>
<dbReference type="InterPro" id="IPR048279">
    <property type="entry name" value="MdtK-like"/>
</dbReference>
<keyword evidence="10" id="KW-1185">Reference proteome</keyword>
<gene>
    <name evidence="9" type="ORF">NAEGRDRAFT_1291</name>
</gene>
<organism evidence="10">
    <name type="scientific">Naegleria gruberi</name>
    <name type="common">Amoeba</name>
    <dbReference type="NCBI Taxonomy" id="5762"/>
    <lineage>
        <taxon>Eukaryota</taxon>
        <taxon>Discoba</taxon>
        <taxon>Heterolobosea</taxon>
        <taxon>Tetramitia</taxon>
        <taxon>Eutetramitia</taxon>
        <taxon>Vahlkampfiidae</taxon>
        <taxon>Naegleria</taxon>
    </lineage>
</organism>
<dbReference type="InterPro" id="IPR002528">
    <property type="entry name" value="MATE_fam"/>
</dbReference>
<evidence type="ECO:0000256" key="8">
    <source>
        <dbReference type="SAM" id="Phobius"/>
    </source>
</evidence>
<dbReference type="GeneID" id="8862232"/>
<dbReference type="Proteomes" id="UP000006671">
    <property type="component" value="Unassembled WGS sequence"/>
</dbReference>
<dbReference type="GO" id="GO:1990961">
    <property type="term" value="P:xenobiotic detoxification by transmembrane export across the plasma membrane"/>
    <property type="evidence" value="ECO:0007669"/>
    <property type="project" value="InterPro"/>
</dbReference>
<dbReference type="InParanoid" id="D2VHQ7"/>
<proteinExistence type="inferred from homology"/>
<dbReference type="eggNOG" id="KOG1347">
    <property type="taxonomic scope" value="Eukaryota"/>
</dbReference>
<comment type="subcellular location">
    <subcellularLocation>
        <location evidence="1">Cell membrane</location>
        <topology evidence="1">Multi-pass membrane protein</topology>
    </subcellularLocation>
</comment>
<comment type="similarity">
    <text evidence="2">Belongs to the multi antimicrobial extrusion (MATE) (TC 2.A.66.1) family.</text>
</comment>
<dbReference type="STRING" id="5762.D2VHQ7"/>
<dbReference type="Pfam" id="PF01554">
    <property type="entry name" value="MatE"/>
    <property type="match status" value="2"/>
</dbReference>
<dbReference type="PIRSF" id="PIRSF006603">
    <property type="entry name" value="DinF"/>
    <property type="match status" value="1"/>
</dbReference>
<evidence type="ECO:0000256" key="4">
    <source>
        <dbReference type="ARBA" id="ARBA00022475"/>
    </source>
</evidence>
<keyword evidence="3" id="KW-0813">Transport</keyword>
<keyword evidence="4" id="KW-1003">Cell membrane</keyword>
<feature type="transmembrane region" description="Helical" evidence="8">
    <location>
        <begin position="272"/>
        <end position="297"/>
    </location>
</feature>
<name>D2VHQ7_NAEGR</name>
<protein>
    <submittedName>
        <fullName evidence="9">Predicted protein</fullName>
    </submittedName>
</protein>
<evidence type="ECO:0000256" key="3">
    <source>
        <dbReference type="ARBA" id="ARBA00022448"/>
    </source>
</evidence>
<feature type="transmembrane region" description="Helical" evidence="8">
    <location>
        <begin position="183"/>
        <end position="206"/>
    </location>
</feature>